<organism evidence="2 3">
    <name type="scientific">Vibrio qingdaonensis</name>
    <dbReference type="NCBI Taxonomy" id="2829491"/>
    <lineage>
        <taxon>Bacteria</taxon>
        <taxon>Pseudomonadati</taxon>
        <taxon>Pseudomonadota</taxon>
        <taxon>Gammaproteobacteria</taxon>
        <taxon>Vibrionales</taxon>
        <taxon>Vibrionaceae</taxon>
        <taxon>Vibrio</taxon>
    </lineage>
</organism>
<keyword evidence="3" id="KW-1185">Reference proteome</keyword>
<dbReference type="AlphaFoldDB" id="A0A9X3CQ13"/>
<comment type="caution">
    <text evidence="2">The sequence shown here is derived from an EMBL/GenBank/DDBJ whole genome shotgun (WGS) entry which is preliminary data.</text>
</comment>
<keyword evidence="1" id="KW-0732">Signal</keyword>
<evidence type="ECO:0000313" key="2">
    <source>
        <dbReference type="EMBL" id="MCW8347493.1"/>
    </source>
</evidence>
<gene>
    <name evidence="2" type="ORF">MD535_15945</name>
</gene>
<evidence type="ECO:0000256" key="1">
    <source>
        <dbReference type="SAM" id="SignalP"/>
    </source>
</evidence>
<accession>A0A9X3CQ13</accession>
<evidence type="ECO:0000313" key="3">
    <source>
        <dbReference type="Proteomes" id="UP001155587"/>
    </source>
</evidence>
<protein>
    <submittedName>
        <fullName evidence="2">Uncharacterized protein</fullName>
    </submittedName>
</protein>
<sequence length="61" mass="6806">MKRISLLLAVFLMTVSFNSIAKRGESSDQLPCIKDGYFLGSMSEVNCKAVKGLTVKNWTDY</sequence>
<feature type="signal peptide" evidence="1">
    <location>
        <begin position="1"/>
        <end position="21"/>
    </location>
</feature>
<name>A0A9X3CQ13_9VIBR</name>
<reference evidence="2" key="1">
    <citation type="submission" date="2022-02" db="EMBL/GenBank/DDBJ databases">
        <title>Vibrio sp. nov, a new bacterium isolated from seawater.</title>
        <authorList>
            <person name="Yuan Y."/>
        </authorList>
    </citation>
    <scope>NUCLEOTIDE SEQUENCE</scope>
    <source>
        <strain evidence="2">ZSDZ65</strain>
    </source>
</reference>
<feature type="chain" id="PRO_5040719199" evidence="1">
    <location>
        <begin position="22"/>
        <end position="61"/>
    </location>
</feature>
<dbReference type="RefSeq" id="WP_265676024.1">
    <property type="nucleotide sequence ID" value="NZ_JAKRRY010000022.1"/>
</dbReference>
<proteinExistence type="predicted"/>
<dbReference type="Proteomes" id="UP001155587">
    <property type="component" value="Unassembled WGS sequence"/>
</dbReference>
<dbReference type="EMBL" id="JAKRRY010000022">
    <property type="protein sequence ID" value="MCW8347493.1"/>
    <property type="molecule type" value="Genomic_DNA"/>
</dbReference>